<sequence length="66" mass="7023">MAAGNLEIVGKCGAVDDGLNGSWHDGKPAERWSDGALVVRHRCCNAINIARPANVQRPAPSDQRSI</sequence>
<organism evidence="1 2">
    <name type="scientific">Ralstonia insidiosa</name>
    <dbReference type="NCBI Taxonomy" id="190721"/>
    <lineage>
        <taxon>Bacteria</taxon>
        <taxon>Pseudomonadati</taxon>
        <taxon>Pseudomonadota</taxon>
        <taxon>Betaproteobacteria</taxon>
        <taxon>Burkholderiales</taxon>
        <taxon>Burkholderiaceae</taxon>
        <taxon>Ralstonia</taxon>
    </lineage>
</organism>
<evidence type="ECO:0000313" key="1">
    <source>
        <dbReference type="EMBL" id="ANH74478.1"/>
    </source>
</evidence>
<dbReference type="KEGG" id="rin:ACS15_1985"/>
<evidence type="ECO:0000313" key="2">
    <source>
        <dbReference type="Proteomes" id="UP000077927"/>
    </source>
</evidence>
<dbReference type="AlphaFoldDB" id="A0AAC9BKZ1"/>
<dbReference type="Proteomes" id="UP000077927">
    <property type="component" value="Chromosome 1"/>
</dbReference>
<name>A0AAC9BKZ1_9RALS</name>
<gene>
    <name evidence="1" type="ORF">ACS15_1985</name>
</gene>
<proteinExistence type="predicted"/>
<accession>A0AAC9BKZ1</accession>
<dbReference type="EMBL" id="CP012605">
    <property type="protein sequence ID" value="ANH74478.1"/>
    <property type="molecule type" value="Genomic_DNA"/>
</dbReference>
<reference evidence="1 2" key="1">
    <citation type="submission" date="2015-09" db="EMBL/GenBank/DDBJ databases">
        <authorList>
            <person name="Xu Y."/>
            <person name="Nagy A."/>
            <person name="Liu N.T."/>
            <person name="Nou X."/>
        </authorList>
    </citation>
    <scope>NUCLEOTIDE SEQUENCE [LARGE SCALE GENOMIC DNA]</scope>
    <source>
        <strain evidence="1 2">FC1138</strain>
    </source>
</reference>
<protein>
    <submittedName>
        <fullName evidence="1">Uncharacterized protein</fullName>
    </submittedName>
</protein>